<sequence>MDIVFFPKAHGYQAAVLVQDNLSSYIKGRCLQQVDAKSVAKLLWEEVLTHWGAVAKIVTDNGKEFKGAAEALLKQHSINQIWISAYNKQGNGVIEHGH</sequence>
<feature type="domain" description="Integrase catalytic" evidence="2">
    <location>
        <begin position="1"/>
        <end position="98"/>
    </location>
</feature>
<reference evidence="3 5" key="2">
    <citation type="journal article" date="2013" name="J. Biotechnol.">
        <title>Establishment and interpretation of the genome sequence of the phytopathogenic fungus Rhizoctonia solani AG1-IB isolate 7/3/14.</title>
        <authorList>
            <person name="Wibberg D.W."/>
            <person name="Jelonek L.J."/>
            <person name="Rupp O.R."/>
            <person name="Hennig M.H."/>
            <person name="Eikmeyer F.E."/>
            <person name="Goesmann A.G."/>
            <person name="Hartmann A.H."/>
            <person name="Borriss R.B."/>
            <person name="Grosch R.G."/>
            <person name="Puehler A.P."/>
            <person name="Schlueter A.S."/>
        </authorList>
    </citation>
    <scope>NUCLEOTIDE SEQUENCE [LARGE SCALE GENOMIC DNA]</scope>
    <source>
        <strain evidence="5">AG1-IB / isolate 7/3/14</strain>
        <strain evidence="3">Isolate 7/3/14</strain>
    </source>
</reference>
<evidence type="ECO:0000259" key="2">
    <source>
        <dbReference type="PROSITE" id="PS50994"/>
    </source>
</evidence>
<evidence type="ECO:0000313" key="3">
    <source>
        <dbReference type="EMBL" id="CCO35805.1"/>
    </source>
</evidence>
<dbReference type="InterPro" id="IPR012337">
    <property type="entry name" value="RNaseH-like_sf"/>
</dbReference>
<dbReference type="Proteomes" id="UP000012065">
    <property type="component" value="Unassembled WGS sequence"/>
</dbReference>
<organism evidence="3 5">
    <name type="scientific">Thanatephorus cucumeris (strain AG1-IB / isolate 7/3/14)</name>
    <name type="common">Lettuce bottom rot fungus</name>
    <name type="synonym">Rhizoctonia solani</name>
    <dbReference type="NCBI Taxonomy" id="1108050"/>
    <lineage>
        <taxon>Eukaryota</taxon>
        <taxon>Fungi</taxon>
        <taxon>Dikarya</taxon>
        <taxon>Basidiomycota</taxon>
        <taxon>Agaricomycotina</taxon>
        <taxon>Agaricomycetes</taxon>
        <taxon>Cantharellales</taxon>
        <taxon>Ceratobasidiaceae</taxon>
        <taxon>Rhizoctonia</taxon>
        <taxon>Rhizoctonia solani AG-1</taxon>
    </lineage>
</organism>
<dbReference type="GO" id="GO:0003723">
    <property type="term" value="F:RNA binding"/>
    <property type="evidence" value="ECO:0007669"/>
    <property type="project" value="UniProtKB-KW"/>
</dbReference>
<evidence type="ECO:0000313" key="4">
    <source>
        <dbReference type="EMBL" id="CEL53439.1"/>
    </source>
</evidence>
<dbReference type="EMBL" id="LN679224">
    <property type="protein sequence ID" value="CEL53439.1"/>
    <property type="molecule type" value="Genomic_DNA"/>
</dbReference>
<keyword evidence="1" id="KW-0694">RNA-binding</keyword>
<dbReference type="GO" id="GO:0005634">
    <property type="term" value="C:nucleus"/>
    <property type="evidence" value="ECO:0007669"/>
    <property type="project" value="UniProtKB-ARBA"/>
</dbReference>
<evidence type="ECO:0000313" key="6">
    <source>
        <dbReference type="Proteomes" id="UP000059188"/>
    </source>
</evidence>
<dbReference type="PANTHER" id="PTHR37984">
    <property type="entry name" value="PROTEIN CBG26694"/>
    <property type="match status" value="1"/>
</dbReference>
<dbReference type="InterPro" id="IPR050951">
    <property type="entry name" value="Retrovirus_Pol_polyprotein"/>
</dbReference>
<accession>M5C9R0</accession>
<reference evidence="4 6" key="3">
    <citation type="submission" date="2014-11" db="EMBL/GenBank/DDBJ databases">
        <authorList>
            <person name="Wibberg Daniel"/>
        </authorList>
    </citation>
    <scope>NUCLEOTIDE SEQUENCE [LARGE SCALE GENOMIC DNA]</scope>
    <source>
        <strain evidence="4">Rhizoctonia solani AG1-IB 7/3/14</strain>
    </source>
</reference>
<dbReference type="AlphaFoldDB" id="M5C9R0"/>
<dbReference type="HOGENOM" id="CLU_2335110_0_0_1"/>
<evidence type="ECO:0000256" key="1">
    <source>
        <dbReference type="ARBA" id="ARBA00022884"/>
    </source>
</evidence>
<dbReference type="InterPro" id="IPR036397">
    <property type="entry name" value="RNaseH_sf"/>
</dbReference>
<dbReference type="SUPFAM" id="SSF53098">
    <property type="entry name" value="Ribonuclease H-like"/>
    <property type="match status" value="1"/>
</dbReference>
<keyword evidence="6" id="KW-1185">Reference proteome</keyword>
<dbReference type="InterPro" id="IPR001584">
    <property type="entry name" value="Integrase_cat-core"/>
</dbReference>
<dbReference type="STRING" id="1108050.M5C9R0"/>
<dbReference type="Gene3D" id="3.30.420.10">
    <property type="entry name" value="Ribonuclease H-like superfamily/Ribonuclease H"/>
    <property type="match status" value="1"/>
</dbReference>
<dbReference type="PROSITE" id="PS50994">
    <property type="entry name" value="INTEGRASE"/>
    <property type="match status" value="1"/>
</dbReference>
<name>M5C9R0_THACB</name>
<dbReference type="Proteomes" id="UP000059188">
    <property type="component" value="Unassembled WGS sequence"/>
</dbReference>
<protein>
    <recommendedName>
        <fullName evidence="2">Integrase catalytic domain-containing protein</fullName>
    </recommendedName>
</protein>
<reference evidence="3" key="1">
    <citation type="submission" date="2012-10" db="EMBL/GenBank/DDBJ databases">
        <authorList>
            <person name="Jelonek L."/>
        </authorList>
    </citation>
    <scope>NUCLEOTIDE SEQUENCE</scope>
    <source>
        <strain evidence="3">Isolate 7/3/14</strain>
    </source>
</reference>
<proteinExistence type="predicted"/>
<dbReference type="PANTHER" id="PTHR37984:SF5">
    <property type="entry name" value="PROTEIN NYNRIN-LIKE"/>
    <property type="match status" value="1"/>
</dbReference>
<dbReference type="GO" id="GO:0015074">
    <property type="term" value="P:DNA integration"/>
    <property type="evidence" value="ECO:0007669"/>
    <property type="project" value="InterPro"/>
</dbReference>
<dbReference type="EMBL" id="CAOJ01015117">
    <property type="protein sequence ID" value="CCO35805.1"/>
    <property type="molecule type" value="Genomic_DNA"/>
</dbReference>
<evidence type="ECO:0000313" key="5">
    <source>
        <dbReference type="Proteomes" id="UP000012065"/>
    </source>
</evidence>
<gene>
    <name evidence="3" type="ORF">BN14_09925</name>
    <name evidence="4" type="ORF">RSOLAG1IB_11371</name>
</gene>